<keyword evidence="2" id="KW-1185">Reference proteome</keyword>
<comment type="caution">
    <text evidence="1">The sequence shown here is derived from an EMBL/GenBank/DDBJ whole genome shotgun (WGS) entry which is preliminary data.</text>
</comment>
<dbReference type="AlphaFoldDB" id="A0A235B6U2"/>
<gene>
    <name evidence="1" type="ORF">CHM34_07455</name>
</gene>
<protein>
    <recommendedName>
        <fullName evidence="3">Peptidase MA-like domain-containing protein</fullName>
    </recommendedName>
</protein>
<evidence type="ECO:0000313" key="2">
    <source>
        <dbReference type="Proteomes" id="UP000215459"/>
    </source>
</evidence>
<sequence length="290" mass="34486">MNATIHRSTRSLFLFFISFTLLFFFGWSHQGQVIAQPVLHQGNHWLEAWRFRDGEVLETTRVKIYYPSAMRTQARLISREAEQMLKTFEKRVHFQLNHPVPVFLFPDRDSLQSHFSWKKKQSATGVYFSGAIYLLNPEVWHEGFPSAKKAPEKWARLFREKGPLYHEIAHLYLDKATGGNYPIWYTEAYAQWVEYRELGYEGATPANRLNGQSPYRYEDLVHRFEQLPNQSLAYRQAFLLLRTTVERKGEGRLRDLHRRLSRGDSFDAAWEQVFGESTEESYRHWKRFVR</sequence>
<proteinExistence type="predicted"/>
<dbReference type="EMBL" id="NOWF01000004">
    <property type="protein sequence ID" value="OYD07951.1"/>
    <property type="molecule type" value="Genomic_DNA"/>
</dbReference>
<reference evidence="1 2" key="1">
    <citation type="submission" date="2017-07" db="EMBL/GenBank/DDBJ databases">
        <title>The genome sequence of Paludifilum halophilum highlights mechanisms for microbial adaptation to high salt environemnts.</title>
        <authorList>
            <person name="Belbahri L."/>
        </authorList>
    </citation>
    <scope>NUCLEOTIDE SEQUENCE [LARGE SCALE GENOMIC DNA]</scope>
    <source>
        <strain evidence="1 2">DSM 102817</strain>
    </source>
</reference>
<name>A0A235B6U2_9BACL</name>
<accession>A0A235B6U2</accession>
<dbReference type="Proteomes" id="UP000215459">
    <property type="component" value="Unassembled WGS sequence"/>
</dbReference>
<evidence type="ECO:0000313" key="1">
    <source>
        <dbReference type="EMBL" id="OYD07951.1"/>
    </source>
</evidence>
<dbReference type="RefSeq" id="WP_094263988.1">
    <property type="nucleotide sequence ID" value="NZ_NOWF01000004.1"/>
</dbReference>
<dbReference type="OrthoDB" id="9787613at2"/>
<organism evidence="1 2">
    <name type="scientific">Paludifilum halophilum</name>
    <dbReference type="NCBI Taxonomy" id="1642702"/>
    <lineage>
        <taxon>Bacteria</taxon>
        <taxon>Bacillati</taxon>
        <taxon>Bacillota</taxon>
        <taxon>Bacilli</taxon>
        <taxon>Bacillales</taxon>
        <taxon>Thermoactinomycetaceae</taxon>
        <taxon>Paludifilum</taxon>
    </lineage>
</organism>
<evidence type="ECO:0008006" key="3">
    <source>
        <dbReference type="Google" id="ProtNLM"/>
    </source>
</evidence>